<protein>
    <recommendedName>
        <fullName evidence="3">Bacterial Ig-like domain-containing protein</fullName>
    </recommendedName>
</protein>
<dbReference type="RefSeq" id="WP_146737688.1">
    <property type="nucleotide sequence ID" value="NZ_NGJK01000102.1"/>
</dbReference>
<reference evidence="1 2" key="1">
    <citation type="submission" date="2017-05" db="EMBL/GenBank/DDBJ databases">
        <title>Host range expansion of the Methanosphaera genus to humans and monogastric animals involves recent and extensive reduction in genome content.</title>
        <authorList>
            <person name="Hoedt E.C."/>
            <person name="Volmer J.G."/>
            <person name="Parks D.H."/>
            <person name="Rosewarne C.P."/>
            <person name="Denman S.E."/>
            <person name="Mcsweeney C.S."/>
            <person name="O Cuiv P."/>
            <person name="Hugenholtz P."/>
            <person name="Tyson G.W."/>
            <person name="Morrison M."/>
        </authorList>
    </citation>
    <scope>NUCLEOTIDE SEQUENCE [LARGE SCALE GENOMIC DNA]</scope>
    <source>
        <strain evidence="1 2">PA5</strain>
    </source>
</reference>
<organism evidence="1 2">
    <name type="scientific">Methanosphaera stadtmanae</name>
    <dbReference type="NCBI Taxonomy" id="2317"/>
    <lineage>
        <taxon>Archaea</taxon>
        <taxon>Methanobacteriati</taxon>
        <taxon>Methanobacteriota</taxon>
        <taxon>Methanomada group</taxon>
        <taxon>Methanobacteria</taxon>
        <taxon>Methanobacteriales</taxon>
        <taxon>Methanobacteriaceae</taxon>
        <taxon>Methanosphaera</taxon>
    </lineage>
</organism>
<name>A0A328PWN4_9EURY</name>
<evidence type="ECO:0000313" key="1">
    <source>
        <dbReference type="EMBL" id="RAP02341.1"/>
    </source>
</evidence>
<evidence type="ECO:0008006" key="3">
    <source>
        <dbReference type="Google" id="ProtNLM"/>
    </source>
</evidence>
<gene>
    <name evidence="1" type="ORF">CA615_08015</name>
</gene>
<dbReference type="InterPro" id="IPR008969">
    <property type="entry name" value="CarboxyPept-like_regulatory"/>
</dbReference>
<sequence>EKISSSITIDAIGSVDANSNVNVTGILVDSAQNAISNQEVTITVNNKKYTTTTDNEGKYVVTIMTSLASGNYDVSASYAGSDVYTMASAQTSMFVKEETSIIAEGPISATVNSTITINGTLIDTKNNGIANATITVVFEGKDYTTTTNNDGKFTCDIMTTTVGDNIPVTVRYDGNDTYMASSEIISVDVEKVGSELTLNPVNNTDINSTVDVSGVLSEEYTQKAIANSTVTIIVDGISYNTVTDDNGNFKVTIKAAATTGTYTIKAS</sequence>
<dbReference type="SUPFAM" id="SSF49464">
    <property type="entry name" value="Carboxypeptidase regulatory domain-like"/>
    <property type="match status" value="2"/>
</dbReference>
<proteinExistence type="predicted"/>
<dbReference type="Proteomes" id="UP000248557">
    <property type="component" value="Unassembled WGS sequence"/>
</dbReference>
<dbReference type="Gene3D" id="2.60.40.10">
    <property type="entry name" value="Immunoglobulins"/>
    <property type="match status" value="3"/>
</dbReference>
<feature type="non-terminal residue" evidence="1">
    <location>
        <position position="1"/>
    </location>
</feature>
<comment type="caution">
    <text evidence="1">The sequence shown here is derived from an EMBL/GenBank/DDBJ whole genome shotgun (WGS) entry which is preliminary data.</text>
</comment>
<feature type="non-terminal residue" evidence="1">
    <location>
        <position position="267"/>
    </location>
</feature>
<dbReference type="Pfam" id="PF13620">
    <property type="entry name" value="CarboxypepD_reg"/>
    <property type="match status" value="1"/>
</dbReference>
<dbReference type="EMBL" id="NGJK01000102">
    <property type="protein sequence ID" value="RAP02341.1"/>
    <property type="molecule type" value="Genomic_DNA"/>
</dbReference>
<dbReference type="InterPro" id="IPR013783">
    <property type="entry name" value="Ig-like_fold"/>
</dbReference>
<accession>A0A328PWN4</accession>
<dbReference type="AlphaFoldDB" id="A0A328PWN4"/>
<evidence type="ECO:0000313" key="2">
    <source>
        <dbReference type="Proteomes" id="UP000248557"/>
    </source>
</evidence>